<evidence type="ECO:0000256" key="4">
    <source>
        <dbReference type="ARBA" id="ARBA00023157"/>
    </source>
</evidence>
<organism evidence="6 7">
    <name type="scientific">Poecilia latipinna</name>
    <name type="common">sailfin molly</name>
    <dbReference type="NCBI Taxonomy" id="48699"/>
    <lineage>
        <taxon>Eukaryota</taxon>
        <taxon>Metazoa</taxon>
        <taxon>Chordata</taxon>
        <taxon>Craniata</taxon>
        <taxon>Vertebrata</taxon>
        <taxon>Euteleostomi</taxon>
        <taxon>Actinopterygii</taxon>
        <taxon>Neopterygii</taxon>
        <taxon>Teleostei</taxon>
        <taxon>Neoteleostei</taxon>
        <taxon>Acanthomorphata</taxon>
        <taxon>Ovalentaria</taxon>
        <taxon>Atherinomorphae</taxon>
        <taxon>Cyprinodontiformes</taxon>
        <taxon>Poeciliidae</taxon>
        <taxon>Poeciliinae</taxon>
        <taxon>Poecilia</taxon>
    </lineage>
</organism>
<dbReference type="Gene3D" id="2.60.40.1900">
    <property type="entry name" value="Beta-microseminoprotein (PSP94) domain"/>
    <property type="match status" value="1"/>
</dbReference>
<dbReference type="AlphaFoldDB" id="A0A3B3VKA2"/>
<sequence>MFTVHVLFFCLQCLFVLCHSDFFFQELVIKDLANPPKGCADEDGKERGFGSEWVRECMGCSCTKEALSCCSMIPDEATVDIPEKCELVVDKDACSAKMVQKSDKTQPCYPFRKHNADSNV</sequence>
<reference evidence="6" key="2">
    <citation type="submission" date="2025-09" db="UniProtKB">
        <authorList>
            <consortium name="Ensembl"/>
        </authorList>
    </citation>
    <scope>IDENTIFICATION</scope>
</reference>
<feature type="signal peptide" evidence="5">
    <location>
        <begin position="1"/>
        <end position="20"/>
    </location>
</feature>
<reference evidence="6" key="1">
    <citation type="submission" date="2025-08" db="UniProtKB">
        <authorList>
            <consortium name="Ensembl"/>
        </authorList>
    </citation>
    <scope>IDENTIFICATION</scope>
</reference>
<evidence type="ECO:0000256" key="1">
    <source>
        <dbReference type="ARBA" id="ARBA00004613"/>
    </source>
</evidence>
<dbReference type="Pfam" id="PF05825">
    <property type="entry name" value="PSP94"/>
    <property type="match status" value="1"/>
</dbReference>
<dbReference type="GO" id="GO:0005576">
    <property type="term" value="C:extracellular region"/>
    <property type="evidence" value="ECO:0007669"/>
    <property type="project" value="UniProtKB-SubCell"/>
</dbReference>
<accession>A0A3B3VKA2</accession>
<name>A0A3B3VKA2_9TELE</name>
<proteinExistence type="inferred from homology"/>
<evidence type="ECO:0000313" key="7">
    <source>
        <dbReference type="Proteomes" id="UP000261500"/>
    </source>
</evidence>
<keyword evidence="3" id="KW-0964">Secreted</keyword>
<dbReference type="GeneTree" id="ENSGT00940000175945"/>
<protein>
    <submittedName>
        <fullName evidence="6">Microseminoprotein beta</fullName>
    </submittedName>
</protein>
<evidence type="ECO:0000256" key="3">
    <source>
        <dbReference type="ARBA" id="ARBA00022525"/>
    </source>
</evidence>
<comment type="subcellular location">
    <subcellularLocation>
        <location evidence="1">Secreted</location>
    </subcellularLocation>
</comment>
<keyword evidence="4" id="KW-1015">Disulfide bond</keyword>
<evidence type="ECO:0000256" key="2">
    <source>
        <dbReference type="ARBA" id="ARBA00010352"/>
    </source>
</evidence>
<dbReference type="Proteomes" id="UP000261500">
    <property type="component" value="Unplaced"/>
</dbReference>
<evidence type="ECO:0000313" key="6">
    <source>
        <dbReference type="Ensembl" id="ENSPLAP00000025438.1"/>
    </source>
</evidence>
<comment type="similarity">
    <text evidence="2">Belongs to the beta-microseminoprotein family.</text>
</comment>
<dbReference type="STRING" id="48699.ENSPLAP00000025438"/>
<keyword evidence="5" id="KW-0732">Signal</keyword>
<dbReference type="Ensembl" id="ENSPLAT00000000859.1">
    <property type="protein sequence ID" value="ENSPLAP00000025438.1"/>
    <property type="gene ID" value="ENSPLAG00000012449.1"/>
</dbReference>
<keyword evidence="7" id="KW-1185">Reference proteome</keyword>
<evidence type="ECO:0000256" key="5">
    <source>
        <dbReference type="SAM" id="SignalP"/>
    </source>
</evidence>
<feature type="chain" id="PRO_5047121733" evidence="5">
    <location>
        <begin position="21"/>
        <end position="120"/>
    </location>
</feature>
<dbReference type="PANTHER" id="PTHR10500">
    <property type="entry name" value="BETA-MICROSEMINOPROTEIN"/>
    <property type="match status" value="1"/>
</dbReference>
<dbReference type="PANTHER" id="PTHR10500:SF7">
    <property type="entry name" value="BETA-MICROSEMINOPROTEIN"/>
    <property type="match status" value="1"/>
</dbReference>
<dbReference type="InterPro" id="IPR008735">
    <property type="entry name" value="PSP94"/>
</dbReference>